<organism evidence="8 9">
    <name type="scientific">Mycobacterium ulcerans subsp. shinshuense</name>
    <dbReference type="NCBI Taxonomy" id="1124626"/>
    <lineage>
        <taxon>Bacteria</taxon>
        <taxon>Bacillati</taxon>
        <taxon>Actinomycetota</taxon>
        <taxon>Actinomycetes</taxon>
        <taxon>Mycobacteriales</taxon>
        <taxon>Mycobacteriaceae</taxon>
        <taxon>Mycobacterium</taxon>
        <taxon>Mycobacterium ulcerans group</taxon>
    </lineage>
</organism>
<dbReference type="EMBL" id="AP017624">
    <property type="protein sequence ID" value="BAV42292.1"/>
    <property type="molecule type" value="Genomic_DNA"/>
</dbReference>
<dbReference type="NCBIfam" id="TIGR00952">
    <property type="entry name" value="S15_bact"/>
    <property type="match status" value="1"/>
</dbReference>
<keyword evidence="1 5" id="KW-0699">rRNA-binding</keyword>
<evidence type="ECO:0000313" key="8">
    <source>
        <dbReference type="EMBL" id="BAV42292.1"/>
    </source>
</evidence>
<evidence type="ECO:0000256" key="5">
    <source>
        <dbReference type="HAMAP-Rule" id="MF_01343"/>
    </source>
</evidence>
<dbReference type="PROSITE" id="PS00362">
    <property type="entry name" value="RIBOSOMAL_S15"/>
    <property type="match status" value="1"/>
</dbReference>
<dbReference type="Proteomes" id="UP000218067">
    <property type="component" value="Chromosome"/>
</dbReference>
<dbReference type="Gene3D" id="6.10.250.3130">
    <property type="match status" value="1"/>
</dbReference>
<dbReference type="AlphaFoldDB" id="A0A1B4Y5G0"/>
<dbReference type="PANTHER" id="PTHR23321:SF26">
    <property type="entry name" value="SMALL RIBOSOMAL SUBUNIT PROTEIN US15M"/>
    <property type="match status" value="1"/>
</dbReference>
<evidence type="ECO:0000256" key="7">
    <source>
        <dbReference type="RuleBase" id="RU004524"/>
    </source>
</evidence>
<evidence type="ECO:0000256" key="6">
    <source>
        <dbReference type="RuleBase" id="RU003919"/>
    </source>
</evidence>
<dbReference type="RefSeq" id="WP_011740180.1">
    <property type="nucleotide sequence ID" value="NZ_AP017624.1"/>
</dbReference>
<dbReference type="GeneID" id="93437839"/>
<dbReference type="GeneID" id="34343451"/>
<comment type="function">
    <text evidence="5 7">One of the primary rRNA binding proteins, it binds directly to 16S rRNA where it helps nucleate assembly of the platform of the 30S subunit by binding and bridging several RNA helices of the 16S rRNA.</text>
</comment>
<name>A0A1B4Y5G0_MYCUL</name>
<dbReference type="SMART" id="SM01387">
    <property type="entry name" value="Ribosomal_S15"/>
    <property type="match status" value="1"/>
</dbReference>
<reference evidence="8 9" key="1">
    <citation type="submission" date="2016-08" db="EMBL/GenBank/DDBJ databases">
        <title>Complete genome sequence of Mycobacterium shinshuense, a subspecies of M. ulcerans.</title>
        <authorList>
            <person name="Yoshida M."/>
            <person name="Ogura Y."/>
            <person name="Hayashi T."/>
            <person name="Hoshino Y."/>
        </authorList>
    </citation>
    <scope>NUCLEOTIDE SEQUENCE [LARGE SCALE GENOMIC DNA]</scope>
    <source>
        <strain evidence="9">ATCC 33728</strain>
    </source>
</reference>
<dbReference type="FunFam" id="1.10.287.10:FF:000002">
    <property type="entry name" value="30S ribosomal protein S15"/>
    <property type="match status" value="1"/>
</dbReference>
<evidence type="ECO:0000256" key="3">
    <source>
        <dbReference type="ARBA" id="ARBA00023274"/>
    </source>
</evidence>
<sequence length="89" mass="10448">MALTAEQKKEILNSYGLHETDTGSPEAQIALLTKRISDLTEHLKVHKHDHHSRRGLLLLVGRRRRLIKYISQIDVQRYRSLIERLGLRR</sequence>
<keyword evidence="2 5" id="KW-0689">Ribosomal protein</keyword>
<dbReference type="CDD" id="cd00353">
    <property type="entry name" value="Ribosomal_S15p_S13e"/>
    <property type="match status" value="1"/>
</dbReference>
<comment type="function">
    <text evidence="5">Forms an intersubunit bridge (bridge B4) with the 23S rRNA of the 50S subunit in the ribosome.</text>
</comment>
<dbReference type="GO" id="GO:0019843">
    <property type="term" value="F:rRNA binding"/>
    <property type="evidence" value="ECO:0007669"/>
    <property type="project" value="UniProtKB-UniRule"/>
</dbReference>
<evidence type="ECO:0000313" key="9">
    <source>
        <dbReference type="Proteomes" id="UP000218067"/>
    </source>
</evidence>
<dbReference type="Gene3D" id="1.10.287.10">
    <property type="entry name" value="S15/NS1, RNA-binding"/>
    <property type="match status" value="1"/>
</dbReference>
<dbReference type="InterPro" id="IPR000589">
    <property type="entry name" value="Ribosomal_uS15"/>
</dbReference>
<protein>
    <recommendedName>
        <fullName evidence="5">Small ribosomal subunit protein uS15</fullName>
    </recommendedName>
</protein>
<dbReference type="InterPro" id="IPR009068">
    <property type="entry name" value="uS15_NS1_RNA-bd_sf"/>
</dbReference>
<dbReference type="GO" id="GO:0003735">
    <property type="term" value="F:structural constituent of ribosome"/>
    <property type="evidence" value="ECO:0007669"/>
    <property type="project" value="InterPro"/>
</dbReference>
<dbReference type="GO" id="GO:0022627">
    <property type="term" value="C:cytosolic small ribosomal subunit"/>
    <property type="evidence" value="ECO:0007669"/>
    <property type="project" value="TreeGrafter"/>
</dbReference>
<proteinExistence type="inferred from homology"/>
<dbReference type="SUPFAM" id="SSF47060">
    <property type="entry name" value="S15/NS1 RNA-binding domain"/>
    <property type="match status" value="1"/>
</dbReference>
<accession>A0A1B4Y5G0</accession>
<dbReference type="SMR" id="A0A1B4Y5G0"/>
<evidence type="ECO:0000256" key="1">
    <source>
        <dbReference type="ARBA" id="ARBA00022730"/>
    </source>
</evidence>
<evidence type="ECO:0000256" key="2">
    <source>
        <dbReference type="ARBA" id="ARBA00022980"/>
    </source>
</evidence>
<dbReference type="Pfam" id="PF00312">
    <property type="entry name" value="Ribosomal_S15"/>
    <property type="match status" value="1"/>
</dbReference>
<comment type="similarity">
    <text evidence="5 6">Belongs to the universal ribosomal protein uS15 family.</text>
</comment>
<dbReference type="PANTHER" id="PTHR23321">
    <property type="entry name" value="RIBOSOMAL PROTEIN S15, BACTERIAL AND ORGANELLAR"/>
    <property type="match status" value="1"/>
</dbReference>
<dbReference type="GO" id="GO:0006412">
    <property type="term" value="P:translation"/>
    <property type="evidence" value="ECO:0007669"/>
    <property type="project" value="UniProtKB-UniRule"/>
</dbReference>
<keyword evidence="5 7" id="KW-0694">RNA-binding</keyword>
<comment type="subunit">
    <text evidence="4 5">Part of the 30S ribosomal subunit. Forms a bridge to the 50S subunit in the 70S ribosome, contacting the 23S rRNA.</text>
</comment>
<gene>
    <name evidence="5 8" type="primary">rpsO</name>
    <name evidence="8" type="ORF">SHTP_3248</name>
</gene>
<keyword evidence="3 5" id="KW-0687">Ribonucleoprotein</keyword>
<dbReference type="InterPro" id="IPR005290">
    <property type="entry name" value="Ribosomal_uS15_bac-type"/>
</dbReference>
<dbReference type="HAMAP" id="MF_01343_B">
    <property type="entry name" value="Ribosomal_uS15_B"/>
    <property type="match status" value="1"/>
</dbReference>
<evidence type="ECO:0000256" key="4">
    <source>
        <dbReference type="ARBA" id="ARBA00064542"/>
    </source>
</evidence>